<keyword evidence="2" id="KW-0677">Repeat</keyword>
<dbReference type="InterPro" id="IPR058546">
    <property type="entry name" value="RPS4B/Roq1-like_LRR"/>
</dbReference>
<dbReference type="InterPro" id="IPR035897">
    <property type="entry name" value="Toll_tir_struct_dom_sf"/>
</dbReference>
<dbReference type="InterPro" id="IPR027417">
    <property type="entry name" value="P-loop_NTPase"/>
</dbReference>
<feature type="domain" description="TIR" evidence="5">
    <location>
        <begin position="12"/>
        <end position="182"/>
    </location>
</feature>
<evidence type="ECO:0000313" key="6">
    <source>
        <dbReference type="EMBL" id="RZC27167.1"/>
    </source>
</evidence>
<evidence type="ECO:0000313" key="7">
    <source>
        <dbReference type="Proteomes" id="UP000289340"/>
    </source>
</evidence>
<evidence type="ECO:0000256" key="3">
    <source>
        <dbReference type="ARBA" id="ARBA00022821"/>
    </source>
</evidence>
<sequence>MAKQHEEETFGFTYDVFISFRGEDTRNNFIGHLRKELSRKGMKIFFDDRDLPVGNVISPSLSKAIEESKILIIVFSKNYASSTWCLDELVKILEQSKISEMKQLVFPVFYHVDPSDVRKQTESYGEHMTKHEENFGKASQKLQAWRTALFEASNFPGHHITTRSGYEIDFIEKIVEKVQKNIAPKPLYTGQNPVGLGPRVEEVMSLLDMKPYDETVRMLGVWGLGGVGKTELAKALYDNIVQSFDAASFLADVREKLNKINGLEDLQKTLLSEMREELDIELGSAIKGMFEIKRKLKGKKVLLVLDDVDDKDKLEKLAGGRDWFGSGSRIIITTRDKDVLIAHQVDNIYQMEELDKQHSLELFCWNAFKQSHPKTGFEDVSLRAIYVAKGLPLALKVIGSDLATLDEESLEDWKCALEEYERTPPERILDVLKKSYDRLGSKPKQVFLDIACFFKGEKKEYVENILDDIGAITYNINVLVKKSLLTIEDGCLKMHDLIQDMGRVIVRQEEPDNPGERSRLWYYEDVIEILTDDLGSNKIQGIMLDPPQREEVDWSGTAFEKMKRLRILIVRNTSFSSEPEHLPNHLRVLDWIEYPSKSFPSKFYPKKIVVFNFPRSHLTLEEPFKKFPCLTNMDFSYNQSITEVPDVSGVENLRQLRLDQCKNLTTVHESVGFLKKLAHLSASGCTNLRNFLLKMFLPSLKVLDLNLCIMLEHFPDIMKEMKEPLKIYMINTAIKEMPESIGNLTGLVCLDISNSKELKYLPSSVFMLPNVVAFKIGGCSQLKKSFKSLQSPSTANVRPTLRTLHIENGGLLDEDLLAILNCFPKLEVLIASKNNFVSLPACIKECVHLTSLDVSACWKLQKIPECTNLRILNVNGCKGLEQISELPSGIQKVDARYCFSLTRETSDMLCFQAKKGICGLEVVMPMPKKQVVIPEWFDLVGHGGNPHFWARGKFPILSLALLFQDVRTGPIKRYDDLIELQLVINCQCVPRKGYYNFRVPPDHILICDLRLLFSDKEWIGLDAFLDRDWNEVQVAYVAASTMTLSCWGVYVYEGGANKKDVQFECPDAKYSDMSRAVVPTKDTKLERRKMIERYGAGQAFDAISTTLLEVYENVKDLPEYSHLPLKEKLSTILGFYKEVSRQAEAELESGRSDLQDKHSFLTAYLEYEMNVKALEEEEASTSVHQGSKEELLHSMQHEFYDGVTDGLVEARKRFPSLDIIKIRGATLKKRPEGTCVEWLFEVLFHERKAYTEGIVNGLLEAKLSFPELDMWATIHIVLCARGIEGFREGIRPSIQVIDEVEAAPVDVGEASTSGHQGSQKEQGYDPQQQKKIWEIFYYGIVDGLFQAQNSFPYLDVFKTANAAFDKRFAWSPEGNLQVHTLEMRTYTNGIINGLHEAKLSFPDLDIWATLNVVLNRIGIYETPALEFASRILDAINIMEVGEAPTSGLQESDQEEKQEIMRKIECDGMKDGLVEAKKMFPSLDVIKTRAAAFNNGTRVAWLFVLPQVEMKLHIEGIMNGLLEAKLRFPDLDIWTTLNIVLCRRGMEGLHERIRPLIRVMDVGEASTSGHQGSEDEEQGYNAKLQKLMETILYQGMMDALYAAHNNCPSLNIFTTKSAALRASKNLKYLIGVITDDNPALPMVMEIMYINGIMNGLREAKLSFPDLDMWATLTTVLSKIGVCETSILQYASCFLDTNNTKEVGEASTSSHQGSEEEQCCDYSIKE</sequence>
<dbReference type="PANTHER" id="PTHR11017">
    <property type="entry name" value="LEUCINE-RICH REPEAT-CONTAINING PROTEIN"/>
    <property type="match status" value="1"/>
</dbReference>
<dbReference type="InterPro" id="IPR042197">
    <property type="entry name" value="Apaf_helical"/>
</dbReference>
<evidence type="ECO:0000256" key="1">
    <source>
        <dbReference type="ARBA" id="ARBA00022614"/>
    </source>
</evidence>
<keyword evidence="7" id="KW-1185">Reference proteome</keyword>
<dbReference type="SUPFAM" id="SSF52540">
    <property type="entry name" value="P-loop containing nucleoside triphosphate hydrolases"/>
    <property type="match status" value="1"/>
</dbReference>
<dbReference type="Pfam" id="PF23286">
    <property type="entry name" value="LRR_13"/>
    <property type="match status" value="1"/>
</dbReference>
<evidence type="ECO:0000256" key="4">
    <source>
        <dbReference type="ARBA" id="ARBA00023027"/>
    </source>
</evidence>
<dbReference type="InterPro" id="IPR032675">
    <property type="entry name" value="LRR_dom_sf"/>
</dbReference>
<keyword evidence="1" id="KW-0433">Leucine-rich repeat</keyword>
<dbReference type="GO" id="GO:0007165">
    <property type="term" value="P:signal transduction"/>
    <property type="evidence" value="ECO:0007669"/>
    <property type="project" value="InterPro"/>
</dbReference>
<organism evidence="6 7">
    <name type="scientific">Glycine soja</name>
    <name type="common">Wild soybean</name>
    <dbReference type="NCBI Taxonomy" id="3848"/>
    <lineage>
        <taxon>Eukaryota</taxon>
        <taxon>Viridiplantae</taxon>
        <taxon>Streptophyta</taxon>
        <taxon>Embryophyta</taxon>
        <taxon>Tracheophyta</taxon>
        <taxon>Spermatophyta</taxon>
        <taxon>Magnoliopsida</taxon>
        <taxon>eudicotyledons</taxon>
        <taxon>Gunneridae</taxon>
        <taxon>Pentapetalae</taxon>
        <taxon>rosids</taxon>
        <taxon>fabids</taxon>
        <taxon>Fabales</taxon>
        <taxon>Fabaceae</taxon>
        <taxon>Papilionoideae</taxon>
        <taxon>50 kb inversion clade</taxon>
        <taxon>NPAAA clade</taxon>
        <taxon>indigoferoid/millettioid clade</taxon>
        <taxon>Phaseoleae</taxon>
        <taxon>Glycine</taxon>
        <taxon>Glycine subgen. Soja</taxon>
    </lineage>
</organism>
<dbReference type="Gene3D" id="3.40.50.10140">
    <property type="entry name" value="Toll/interleukin-1 receptor homology (TIR) domain"/>
    <property type="match status" value="1"/>
</dbReference>
<keyword evidence="3" id="KW-0611">Plant defense</keyword>
<dbReference type="Pfam" id="PF23282">
    <property type="entry name" value="WHD_ROQ1"/>
    <property type="match status" value="1"/>
</dbReference>
<dbReference type="InterPro" id="IPR036390">
    <property type="entry name" value="WH_DNA-bd_sf"/>
</dbReference>
<dbReference type="SUPFAM" id="SSF46785">
    <property type="entry name" value="Winged helix' DNA-binding domain"/>
    <property type="match status" value="1"/>
</dbReference>
<dbReference type="Pfam" id="PF01582">
    <property type="entry name" value="TIR"/>
    <property type="match status" value="1"/>
</dbReference>
<dbReference type="PANTHER" id="PTHR11017:SF587">
    <property type="entry name" value="NB-ARC DOMAIN PROTEIN"/>
    <property type="match status" value="1"/>
</dbReference>
<proteinExistence type="predicted"/>
<comment type="caution">
    <text evidence="6">The sequence shown here is derived from an EMBL/GenBank/DDBJ whole genome shotgun (WGS) entry which is preliminary data.</text>
</comment>
<accession>A0A445LVG3</accession>
<dbReference type="InterPro" id="IPR002182">
    <property type="entry name" value="NB-ARC"/>
</dbReference>
<gene>
    <name evidence="6" type="ORF">D0Y65_005352</name>
</gene>
<dbReference type="FunFam" id="3.40.50.10140:FF:000007">
    <property type="entry name" value="Disease resistance protein (TIR-NBS-LRR class)"/>
    <property type="match status" value="1"/>
</dbReference>
<dbReference type="GO" id="GO:0043531">
    <property type="term" value="F:ADP binding"/>
    <property type="evidence" value="ECO:0007669"/>
    <property type="project" value="InterPro"/>
</dbReference>
<dbReference type="PROSITE" id="PS50104">
    <property type="entry name" value="TIR"/>
    <property type="match status" value="1"/>
</dbReference>
<keyword evidence="4" id="KW-0520">NAD</keyword>
<dbReference type="InterPro" id="IPR058192">
    <property type="entry name" value="WHD_ROQ1-like"/>
</dbReference>
<dbReference type="SUPFAM" id="SSF52200">
    <property type="entry name" value="Toll/Interleukin receptor TIR domain"/>
    <property type="match status" value="1"/>
</dbReference>
<protein>
    <submittedName>
        <fullName evidence="6">TMV resistance protein N</fullName>
    </submittedName>
</protein>
<dbReference type="Gene3D" id="3.40.50.300">
    <property type="entry name" value="P-loop containing nucleotide triphosphate hydrolases"/>
    <property type="match status" value="1"/>
</dbReference>
<name>A0A445LVG3_GLYSO</name>
<dbReference type="SMART" id="SM00255">
    <property type="entry name" value="TIR"/>
    <property type="match status" value="1"/>
</dbReference>
<dbReference type="SUPFAM" id="SSF52058">
    <property type="entry name" value="L domain-like"/>
    <property type="match status" value="1"/>
</dbReference>
<dbReference type="Gene3D" id="1.10.8.430">
    <property type="entry name" value="Helical domain of apoptotic protease-activating factors"/>
    <property type="match status" value="1"/>
</dbReference>
<dbReference type="PRINTS" id="PR00364">
    <property type="entry name" value="DISEASERSIST"/>
</dbReference>
<evidence type="ECO:0000259" key="5">
    <source>
        <dbReference type="PROSITE" id="PS50104"/>
    </source>
</evidence>
<dbReference type="GO" id="GO:0006952">
    <property type="term" value="P:defense response"/>
    <property type="evidence" value="ECO:0007669"/>
    <property type="project" value="UniProtKB-KW"/>
</dbReference>
<dbReference type="Pfam" id="PF00931">
    <property type="entry name" value="NB-ARC"/>
    <property type="match status" value="1"/>
</dbReference>
<dbReference type="Gene3D" id="3.80.10.10">
    <property type="entry name" value="Ribonuclease Inhibitor"/>
    <property type="match status" value="2"/>
</dbReference>
<reference evidence="6 7" key="1">
    <citation type="submission" date="2018-09" db="EMBL/GenBank/DDBJ databases">
        <title>A high-quality reference genome of wild soybean provides a powerful tool to mine soybean genomes.</title>
        <authorList>
            <person name="Xie M."/>
            <person name="Chung C.Y.L."/>
            <person name="Li M.-W."/>
            <person name="Wong F.-L."/>
            <person name="Chan T.-F."/>
            <person name="Lam H.-M."/>
        </authorList>
    </citation>
    <scope>NUCLEOTIDE SEQUENCE [LARGE SCALE GENOMIC DNA]</scope>
    <source>
        <strain evidence="7">cv. W05</strain>
        <tissue evidence="6">Hypocotyl of etiolated seedlings</tissue>
    </source>
</reference>
<dbReference type="EMBL" id="QZWG01000002">
    <property type="protein sequence ID" value="RZC27167.1"/>
    <property type="molecule type" value="Genomic_DNA"/>
</dbReference>
<dbReference type="InterPro" id="IPR044974">
    <property type="entry name" value="Disease_R_plants"/>
</dbReference>
<dbReference type="InterPro" id="IPR000157">
    <property type="entry name" value="TIR_dom"/>
</dbReference>
<dbReference type="Proteomes" id="UP000289340">
    <property type="component" value="Chromosome 2"/>
</dbReference>
<evidence type="ECO:0000256" key="2">
    <source>
        <dbReference type="ARBA" id="ARBA00022737"/>
    </source>
</evidence>